<dbReference type="PANTHER" id="PTHR33221">
    <property type="entry name" value="WINGED HELIX-TURN-HELIX TRANSCRIPTIONAL REGULATOR, RRF2 FAMILY"/>
    <property type="match status" value="1"/>
</dbReference>
<dbReference type="InterPro" id="IPR030489">
    <property type="entry name" value="TR_Rrf2-type_CS"/>
</dbReference>
<dbReference type="GO" id="GO:0003700">
    <property type="term" value="F:DNA-binding transcription factor activity"/>
    <property type="evidence" value="ECO:0007669"/>
    <property type="project" value="TreeGrafter"/>
</dbReference>
<evidence type="ECO:0000313" key="2">
    <source>
        <dbReference type="EMBL" id="SFE28216.1"/>
    </source>
</evidence>
<proteinExistence type="predicted"/>
<accession>A0A1I1Z8W9</accession>
<dbReference type="Proteomes" id="UP000199690">
    <property type="component" value="Unassembled WGS sequence"/>
</dbReference>
<dbReference type="Proteomes" id="UP000236729">
    <property type="component" value="Unassembled WGS sequence"/>
</dbReference>
<protein>
    <submittedName>
        <fullName evidence="1">Transcriptional regulator, BadM/Rrf2 family</fullName>
    </submittedName>
</protein>
<keyword evidence="3" id="KW-1185">Reference proteome</keyword>
<evidence type="ECO:0000313" key="1">
    <source>
        <dbReference type="EMBL" id="SEG83078.1"/>
    </source>
</evidence>
<dbReference type="RefSeq" id="WP_093356088.1">
    <property type="nucleotide sequence ID" value="NZ_FNVB01000006.1"/>
</dbReference>
<accession>A0A1H6DCS4</accession>
<dbReference type="Pfam" id="PF02082">
    <property type="entry name" value="Rrf2"/>
    <property type="match status" value="1"/>
</dbReference>
<sequence length="164" mass="17687">MKLSQGVEWALHCAVTLAEADAGDLASRRTLAGYYDLPEAYLAKHLKSLVRAGVLVASPGPRGGFRLARAPEQITVLDVVEAIEGATPSFVCTEIRQRGVCAVPRERCAEPCPVARIMLDADRAWRDSLRAVTLADISDRISESARARARAWLADPSTPPPPLS</sequence>
<name>A0A1H6DCS4_9PSEU</name>
<evidence type="ECO:0000313" key="4">
    <source>
        <dbReference type="Proteomes" id="UP000236729"/>
    </source>
</evidence>
<dbReference type="EMBL" id="FNVB01000006">
    <property type="protein sequence ID" value="SEG83078.1"/>
    <property type="molecule type" value="Genomic_DNA"/>
</dbReference>
<evidence type="ECO:0000313" key="3">
    <source>
        <dbReference type="Proteomes" id="UP000199690"/>
    </source>
</evidence>
<dbReference type="InterPro" id="IPR036388">
    <property type="entry name" value="WH-like_DNA-bd_sf"/>
</dbReference>
<reference evidence="1" key="2">
    <citation type="submission" date="2016-10" db="EMBL/GenBank/DDBJ databases">
        <authorList>
            <person name="de Groot N.N."/>
        </authorList>
    </citation>
    <scope>NUCLEOTIDE SEQUENCE [LARGE SCALE GENOMIC DNA]</scope>
    <source>
        <strain evidence="1">ATCC 20501</strain>
    </source>
</reference>
<dbReference type="InterPro" id="IPR036390">
    <property type="entry name" value="WH_DNA-bd_sf"/>
</dbReference>
<dbReference type="PROSITE" id="PS51197">
    <property type="entry name" value="HTH_RRF2_2"/>
    <property type="match status" value="1"/>
</dbReference>
<dbReference type="InterPro" id="IPR000944">
    <property type="entry name" value="Tscrpt_reg_Rrf2"/>
</dbReference>
<dbReference type="AlphaFoldDB" id="A0A1H6DCS4"/>
<organism evidence="1 4">
    <name type="scientific">Saccharopolyspora kobensis</name>
    <dbReference type="NCBI Taxonomy" id="146035"/>
    <lineage>
        <taxon>Bacteria</taxon>
        <taxon>Bacillati</taxon>
        <taxon>Actinomycetota</taxon>
        <taxon>Actinomycetes</taxon>
        <taxon>Pseudonocardiales</taxon>
        <taxon>Pseudonocardiaceae</taxon>
        <taxon>Saccharopolyspora</taxon>
    </lineage>
</organism>
<dbReference type="Gene3D" id="1.10.10.10">
    <property type="entry name" value="Winged helix-like DNA-binding domain superfamily/Winged helix DNA-binding domain"/>
    <property type="match status" value="1"/>
</dbReference>
<gene>
    <name evidence="1" type="ORF">SAMN02982929_04192</name>
    <name evidence="2" type="ORF">SAMN05216506_110109</name>
</gene>
<reference evidence="3 4" key="1">
    <citation type="submission" date="2016-10" db="EMBL/GenBank/DDBJ databases">
        <authorList>
            <person name="Varghese N."/>
            <person name="Submissions S."/>
        </authorList>
    </citation>
    <scope>NUCLEOTIDE SEQUENCE [LARGE SCALE GENOMIC DNA]</scope>
    <source>
        <strain evidence="4">ATCC 20501</strain>
        <strain evidence="2 3">CGMCC 4.3529</strain>
    </source>
</reference>
<dbReference type="NCBIfam" id="TIGR00738">
    <property type="entry name" value="rrf2_super"/>
    <property type="match status" value="1"/>
</dbReference>
<dbReference type="EMBL" id="FOME01000010">
    <property type="protein sequence ID" value="SFE28216.1"/>
    <property type="molecule type" value="Genomic_DNA"/>
</dbReference>
<dbReference type="PANTHER" id="PTHR33221:SF13">
    <property type="entry name" value="TRANSCRIPTIONAL REGULATOR-RELATED"/>
    <property type="match status" value="1"/>
</dbReference>
<dbReference type="SUPFAM" id="SSF46785">
    <property type="entry name" value="Winged helix' DNA-binding domain"/>
    <property type="match status" value="1"/>
</dbReference>
<dbReference type="PROSITE" id="PS01332">
    <property type="entry name" value="HTH_RRF2_1"/>
    <property type="match status" value="1"/>
</dbReference>
<dbReference type="GO" id="GO:0005829">
    <property type="term" value="C:cytosol"/>
    <property type="evidence" value="ECO:0007669"/>
    <property type="project" value="TreeGrafter"/>
</dbReference>
<dbReference type="SMR" id="A0A1H6DCS4"/>